<dbReference type="InterPro" id="IPR013321">
    <property type="entry name" value="Arc_rbn_hlx_hlx"/>
</dbReference>
<feature type="coiled-coil region" evidence="1">
    <location>
        <begin position="90"/>
        <end position="121"/>
    </location>
</feature>
<reference evidence="2 3" key="1">
    <citation type="submission" date="2017-06" db="EMBL/GenBank/DDBJ databases">
        <title>Draft genome sequence of Fusobacterium nucleatum subsp. polymorphum KCOM 1330 (=ChDC F330).</title>
        <authorList>
            <person name="Kook J.-K."/>
            <person name="Park S.-N."/>
            <person name="Lim Y.K."/>
            <person name="Roh H."/>
        </authorList>
    </citation>
    <scope>NUCLEOTIDE SEQUENCE [LARGE SCALE GENOMIC DNA]</scope>
    <source>
        <strain evidence="3">KCOM 1330 (ChDC F330)</strain>
    </source>
</reference>
<comment type="caution">
    <text evidence="2">The sequence shown here is derived from an EMBL/GenBank/DDBJ whole genome shotgun (WGS) entry which is preliminary data.</text>
</comment>
<name>A0A2C6C4Y8_FUSNP</name>
<dbReference type="Proteomes" id="UP000221852">
    <property type="component" value="Unassembled WGS sequence"/>
</dbReference>
<dbReference type="RefSeq" id="WP_187106680.1">
    <property type="nucleotide sequence ID" value="NZ_NIRQ01000002.1"/>
</dbReference>
<feature type="non-terminal residue" evidence="2">
    <location>
        <position position="1"/>
    </location>
</feature>
<protein>
    <submittedName>
        <fullName evidence="2">Uncharacterized protein</fullName>
    </submittedName>
</protein>
<gene>
    <name evidence="2" type="ORF">CBG59_12945</name>
</gene>
<dbReference type="GO" id="GO:0006355">
    <property type="term" value="P:regulation of DNA-templated transcription"/>
    <property type="evidence" value="ECO:0007669"/>
    <property type="project" value="InterPro"/>
</dbReference>
<dbReference type="AlphaFoldDB" id="A0A2C6C4Y8"/>
<accession>A0A2C6C4Y8</accession>
<sequence length="123" mass="14751">EKVEPIRKKRVEFQVEEELLNLLDIRADIKEISRSEYIRNLILKDIGNINNSIDIDTLKKIKRLMVEFRKMRIAFTKLGVVFNQGIKLFIKDKKEELEAIEDELINLLDEEKEKLEDYKKYLL</sequence>
<organism evidence="2 3">
    <name type="scientific">Fusobacterium nucleatum subsp. polymorphum</name>
    <name type="common">Fusobacterium polymorphum</name>
    <dbReference type="NCBI Taxonomy" id="76857"/>
    <lineage>
        <taxon>Bacteria</taxon>
        <taxon>Fusobacteriati</taxon>
        <taxon>Fusobacteriota</taxon>
        <taxon>Fusobacteriia</taxon>
        <taxon>Fusobacteriales</taxon>
        <taxon>Fusobacteriaceae</taxon>
        <taxon>Fusobacterium</taxon>
    </lineage>
</organism>
<dbReference type="Gene3D" id="1.10.1220.10">
    <property type="entry name" value="Met repressor-like"/>
    <property type="match status" value="1"/>
</dbReference>
<evidence type="ECO:0000313" key="2">
    <source>
        <dbReference type="EMBL" id="PHI11165.1"/>
    </source>
</evidence>
<keyword evidence="1" id="KW-0175">Coiled coil</keyword>
<proteinExistence type="predicted"/>
<dbReference type="EMBL" id="NIRQ01000002">
    <property type="protein sequence ID" value="PHI11165.1"/>
    <property type="molecule type" value="Genomic_DNA"/>
</dbReference>
<evidence type="ECO:0000313" key="3">
    <source>
        <dbReference type="Proteomes" id="UP000221852"/>
    </source>
</evidence>
<evidence type="ECO:0000256" key="1">
    <source>
        <dbReference type="SAM" id="Coils"/>
    </source>
</evidence>